<organism evidence="2 3">
    <name type="scientific">Archaeoglobus fulgidus</name>
    <dbReference type="NCBI Taxonomy" id="2234"/>
    <lineage>
        <taxon>Archaea</taxon>
        <taxon>Methanobacteriati</taxon>
        <taxon>Methanobacteriota</taxon>
        <taxon>Archaeoglobi</taxon>
        <taxon>Archaeoglobales</taxon>
        <taxon>Archaeoglobaceae</taxon>
        <taxon>Archaeoglobus</taxon>
    </lineage>
</organism>
<comment type="caution">
    <text evidence="2">The sequence shown here is derived from an EMBL/GenBank/DDBJ whole genome shotgun (WGS) entry which is preliminary data.</text>
</comment>
<gene>
    <name evidence="1" type="ORF">XD40_0835</name>
    <name evidence="2" type="ORF">XD48_0756</name>
</gene>
<evidence type="ECO:0000313" key="1">
    <source>
        <dbReference type="EMBL" id="KUJ94014.1"/>
    </source>
</evidence>
<dbReference type="PATRIC" id="fig|2234.6.peg.1249"/>
<dbReference type="Proteomes" id="UP000054307">
    <property type="component" value="Unassembled WGS sequence"/>
</dbReference>
<dbReference type="AlphaFoldDB" id="A0A124FBZ5"/>
<evidence type="ECO:0000313" key="3">
    <source>
        <dbReference type="Proteomes" id="UP000054015"/>
    </source>
</evidence>
<evidence type="ECO:0000313" key="2">
    <source>
        <dbReference type="EMBL" id="KUK07044.1"/>
    </source>
</evidence>
<dbReference type="EMBL" id="LGEX01000014">
    <property type="protein sequence ID" value="KUK07044.1"/>
    <property type="molecule type" value="Genomic_DNA"/>
</dbReference>
<dbReference type="Proteomes" id="UP000054015">
    <property type="component" value="Unassembled WGS sequence"/>
</dbReference>
<accession>A0A124FBZ5</accession>
<sequence length="177" mass="20551">MEEAIQKLVEAIDRGDIDIEGFEYLLTAEEKSVWNVLKTYKRAMNVNEVREALIYDFVLVLRSEYDFLTRKSRSIPPLPSLWVGDYDLSEENVREFFKEIRKKGLDIDNPRSLTSREMRVIADILKKKGIVSIPSHKMVERILKDFESLGVVISRPDRSGKGKTLYAINPRLAKFLE</sequence>
<dbReference type="EMBL" id="LGEQ01000011">
    <property type="protein sequence ID" value="KUJ94014.1"/>
    <property type="molecule type" value="Genomic_DNA"/>
</dbReference>
<reference evidence="3 4" key="2">
    <citation type="journal article" date="2015" name="MBio">
        <title>Genome-Resolved Metagenomic Analysis Reveals Roles for Candidate Phyla and Other Microbial Community Members in Biogeochemical Transformations in Oil Reservoirs.</title>
        <authorList>
            <person name="Hu P."/>
            <person name="Tom L."/>
            <person name="Singh A."/>
            <person name="Thomas B.C."/>
            <person name="Baker B.J."/>
            <person name="Piceno Y.M."/>
            <person name="Andersen G.L."/>
            <person name="Banfield J.F."/>
        </authorList>
    </citation>
    <scope>NUCLEOTIDE SEQUENCE [LARGE SCALE GENOMIC DNA]</scope>
</reference>
<evidence type="ECO:0000313" key="4">
    <source>
        <dbReference type="Proteomes" id="UP000054307"/>
    </source>
</evidence>
<protein>
    <submittedName>
        <fullName evidence="2">Uncharacterized protein</fullName>
    </submittedName>
</protein>
<name>A0A124FBZ5_ARCFL</name>
<reference evidence="2" key="1">
    <citation type="journal article" date="2015" name="MBio">
        <title>Genome-resolved metagenomic analysis reveals roles for candidate phyla and other microbial community members in biogeochemical transformations in oil reservoirs.</title>
        <authorList>
            <person name="Hu P."/>
            <person name="Tom L."/>
            <person name="Singh A."/>
            <person name="Thomas B.C."/>
            <person name="Baker B.J."/>
            <person name="Piceno Y.M."/>
            <person name="Andersen G.L."/>
            <person name="Banfield J.F."/>
        </authorList>
    </citation>
    <scope>NUCLEOTIDE SEQUENCE [LARGE SCALE GENOMIC DNA]</scope>
    <source>
        <strain evidence="2">49_2300</strain>
        <strain evidence="1">49_95</strain>
    </source>
</reference>
<proteinExistence type="predicted"/>